<dbReference type="PRINTS" id="PR00344">
    <property type="entry name" value="BCTRLSENSOR"/>
</dbReference>
<feature type="compositionally biased region" description="Low complexity" evidence="7">
    <location>
        <begin position="293"/>
        <end position="324"/>
    </location>
</feature>
<dbReference type="GO" id="GO:0005886">
    <property type="term" value="C:plasma membrane"/>
    <property type="evidence" value="ECO:0007669"/>
    <property type="project" value="TreeGrafter"/>
</dbReference>
<evidence type="ECO:0000256" key="1">
    <source>
        <dbReference type="ARBA" id="ARBA00000085"/>
    </source>
</evidence>
<keyword evidence="11" id="KW-1185">Reference proteome</keyword>
<dbReference type="GO" id="GO:0000155">
    <property type="term" value="F:phosphorelay sensor kinase activity"/>
    <property type="evidence" value="ECO:0007669"/>
    <property type="project" value="InterPro"/>
</dbReference>
<dbReference type="GO" id="GO:0009927">
    <property type="term" value="F:histidine phosphotransfer kinase activity"/>
    <property type="evidence" value="ECO:0007669"/>
    <property type="project" value="TreeGrafter"/>
</dbReference>
<evidence type="ECO:0000256" key="5">
    <source>
        <dbReference type="ARBA" id="ARBA00022777"/>
    </source>
</evidence>
<dbReference type="Gene3D" id="1.10.287.130">
    <property type="match status" value="1"/>
</dbReference>
<gene>
    <name evidence="10" type="ORF">CPLU01_10564</name>
</gene>
<comment type="catalytic activity">
    <reaction evidence="1">
        <text>ATP + protein L-histidine = ADP + protein N-phospho-L-histidine.</text>
        <dbReference type="EC" id="2.7.13.3"/>
    </reaction>
</comment>
<dbReference type="SUPFAM" id="SSF55781">
    <property type="entry name" value="GAF domain-like"/>
    <property type="match status" value="1"/>
</dbReference>
<evidence type="ECO:0000256" key="4">
    <source>
        <dbReference type="ARBA" id="ARBA00022679"/>
    </source>
</evidence>
<dbReference type="SUPFAM" id="SSF55874">
    <property type="entry name" value="ATPase domain of HSP90 chaperone/DNA topoisomerase II/histidine kinase"/>
    <property type="match status" value="1"/>
</dbReference>
<dbReference type="InterPro" id="IPR004358">
    <property type="entry name" value="Sig_transdc_His_kin-like_C"/>
</dbReference>
<dbReference type="InterPro" id="IPR003594">
    <property type="entry name" value="HATPase_dom"/>
</dbReference>
<dbReference type="InterPro" id="IPR036097">
    <property type="entry name" value="HisK_dim/P_sf"/>
</dbReference>
<feature type="domain" description="Histidine kinase" evidence="8">
    <location>
        <begin position="571"/>
        <end position="868"/>
    </location>
</feature>
<dbReference type="Proteomes" id="UP000654918">
    <property type="component" value="Unassembled WGS sequence"/>
</dbReference>
<dbReference type="Gene3D" id="3.30.565.10">
    <property type="entry name" value="Histidine kinase-like ATPase, C-terminal domain"/>
    <property type="match status" value="1"/>
</dbReference>
<feature type="region of interest" description="Disordered" evidence="7">
    <location>
        <begin position="1113"/>
        <end position="1138"/>
    </location>
</feature>
<evidence type="ECO:0000259" key="9">
    <source>
        <dbReference type="PROSITE" id="PS50110"/>
    </source>
</evidence>
<evidence type="ECO:0000256" key="7">
    <source>
        <dbReference type="SAM" id="MobiDB-lite"/>
    </source>
</evidence>
<evidence type="ECO:0000256" key="3">
    <source>
        <dbReference type="ARBA" id="ARBA00022553"/>
    </source>
</evidence>
<dbReference type="InterPro" id="IPR011006">
    <property type="entry name" value="CheY-like_superfamily"/>
</dbReference>
<dbReference type="PANTHER" id="PTHR43047:SF72">
    <property type="entry name" value="OSMOSENSING HISTIDINE PROTEIN KINASE SLN1"/>
    <property type="match status" value="1"/>
</dbReference>
<evidence type="ECO:0000259" key="8">
    <source>
        <dbReference type="PROSITE" id="PS50109"/>
    </source>
</evidence>
<dbReference type="InterPro" id="IPR005467">
    <property type="entry name" value="His_kinase_dom"/>
</dbReference>
<feature type="compositionally biased region" description="Polar residues" evidence="7">
    <location>
        <begin position="242"/>
        <end position="261"/>
    </location>
</feature>
<dbReference type="SUPFAM" id="SSF47384">
    <property type="entry name" value="Homodimeric domain of signal transducing histidine kinase"/>
    <property type="match status" value="1"/>
</dbReference>
<dbReference type="InterPro" id="IPR036890">
    <property type="entry name" value="HATPase_C_sf"/>
</dbReference>
<dbReference type="Pfam" id="PF00072">
    <property type="entry name" value="Response_reg"/>
    <property type="match status" value="1"/>
</dbReference>
<feature type="region of interest" description="Disordered" evidence="7">
    <location>
        <begin position="233"/>
        <end position="330"/>
    </location>
</feature>
<evidence type="ECO:0000313" key="10">
    <source>
        <dbReference type="EMBL" id="KAF6824964.1"/>
    </source>
</evidence>
<feature type="modified residue" description="4-aspartylphosphate" evidence="6">
    <location>
        <position position="1194"/>
    </location>
</feature>
<dbReference type="SMART" id="SM00387">
    <property type="entry name" value="HATPase_c"/>
    <property type="match status" value="1"/>
</dbReference>
<dbReference type="SUPFAM" id="SSF52172">
    <property type="entry name" value="CheY-like"/>
    <property type="match status" value="1"/>
</dbReference>
<dbReference type="SMART" id="SM00388">
    <property type="entry name" value="HisKA"/>
    <property type="match status" value="1"/>
</dbReference>
<reference evidence="10" key="1">
    <citation type="journal article" date="2020" name="Phytopathology">
        <title>Genome Sequence Resources of Colletotrichum truncatum, C. plurivorum, C. musicola, and C. sojae: Four Species Pathogenic to Soybean (Glycine max).</title>
        <authorList>
            <person name="Rogerio F."/>
            <person name="Boufleur T.R."/>
            <person name="Ciampi-Guillardi M."/>
            <person name="Sukno S.A."/>
            <person name="Thon M.R."/>
            <person name="Massola Junior N.S."/>
            <person name="Baroncelli R."/>
        </authorList>
    </citation>
    <scope>NUCLEOTIDE SEQUENCE</scope>
    <source>
        <strain evidence="10">LFN00145</strain>
    </source>
</reference>
<accession>A0A8H6K4I2</accession>
<proteinExistence type="predicted"/>
<keyword evidence="3 6" id="KW-0597">Phosphoprotein</keyword>
<dbReference type="Gene3D" id="3.30.450.40">
    <property type="match status" value="1"/>
</dbReference>
<sequence length="1277" mass="138599">MNKISEGAREWETFKYDSFHIPSAVFNNPDHPIPFSALSSSPDTGLTAFAQLGALRLNASRALISLFDRQHQYIVAEATRSIPLAANVKYPSSNHLWLCGTAIPRAFGICEHVLLGETSDRSHNVHSTAPVTKDEELPVAIVPDLAADRRFCDRPYIDAAPFNRFYAGVPIRSPKGINIGVYCIFDDRPRSSLDADSIQFMRDISKTVMDYLDARRVNETYRRSERMVYGLGDFIGGKEESPPSTKLPSRRSSSNGVDTPATSPPEAEPLSPKTDANDAVRPSINPMGKDASDASSKVDSSDSVETTATTATTATVATTTSSSAPPDPRMSETIKIFSRAANVIRKSLEVDGTMFLDASIGSYGGLVSGPRRASEVADTHFSSSDDSLSEKSNDGNDRWCKCFGRSTSMDGFIGGTDAPQLARSTLRERFLKKLLRRYPNGKVFSFDEMGNWYSVDTEPEDLDITPTEENDQQATRPETRAAYSYFTRRNEAKTIIDMFPGARSVAVVPLWDPSRERCYAGGFVWSKSASRILTPDADLPYLRAFGMVTMAEIIRLDAMIADKAKTDILGSLSHELRSPLHGVVAAAELLHDTQLDAFQVDVIHTIEISGKTLLDTIDHLLDYSKVNTYLRASKSQRRNNGPGRGLRPEASASIESGMMTLVSDVHLDLLVEEVIESVFIGHSFQHMVASQLARHGSSSGPPTPAQEKLDAIATSEGLGHRRRSSENQPSNIKDVKILVDIDPNFSWVFHTQPGAIRRIIMNLFGNALKYTSKGFIKVNMRQEEVVHKTARSASMVVLTVTDSGKGISEGFLRNKLFTPFSQEDALAPGTGLGLSLVRQIVATLGGTISVKSQVGHGTSVTVSMPLVLSRKAGSRGRKFSADLSSLAGRSLSVRGFSRGLESSEELRAGGHDLPVESLPFKWLDVSVRDDNMVERPPPADVAVCSEEAFRKLDTTNVRGNDTPLVVVCSNAEAAQKLATSYRRSRQQTVMEFIAQPTGPRKVAKALACALDRWQQRQAVKMVAAGPSLDPFSEPLAPASAMKSGALSPRPRAQSESIKSVRMAAPPSSEITTQTANDNWKSQANSGFTLTLPYRPAVAAAAAVASATAKSAAATTAATTTTTSTGTATPPAATSSTTAKGPQEFLLVDDNPINLKILSAYMKRLGKRHTTASNGLEALQAYTAQPSRFCCILIDITMPVMDGQEATRRIRKFERAHHLPPVAVIAITSLGSASARQEGFASGMDLFLTRPVTMTELVKILKQRKLVDEEAEKQVLGK</sequence>
<dbReference type="CDD" id="cd17546">
    <property type="entry name" value="REC_hyHK_CKI1_RcsC-like"/>
    <property type="match status" value="1"/>
</dbReference>
<dbReference type="InterPro" id="IPR029016">
    <property type="entry name" value="GAF-like_dom_sf"/>
</dbReference>
<evidence type="ECO:0000256" key="6">
    <source>
        <dbReference type="PROSITE-ProRule" id="PRU00169"/>
    </source>
</evidence>
<organism evidence="10 11">
    <name type="scientific">Colletotrichum plurivorum</name>
    <dbReference type="NCBI Taxonomy" id="2175906"/>
    <lineage>
        <taxon>Eukaryota</taxon>
        <taxon>Fungi</taxon>
        <taxon>Dikarya</taxon>
        <taxon>Ascomycota</taxon>
        <taxon>Pezizomycotina</taxon>
        <taxon>Sordariomycetes</taxon>
        <taxon>Hypocreomycetidae</taxon>
        <taxon>Glomerellales</taxon>
        <taxon>Glomerellaceae</taxon>
        <taxon>Colletotrichum</taxon>
        <taxon>Colletotrichum orchidearum species complex</taxon>
    </lineage>
</organism>
<protein>
    <recommendedName>
        <fullName evidence="2">histidine kinase</fullName>
        <ecNumber evidence="2">2.7.13.3</ecNumber>
    </recommendedName>
</protein>
<dbReference type="InterPro" id="IPR001789">
    <property type="entry name" value="Sig_transdc_resp-reg_receiver"/>
</dbReference>
<feature type="region of interest" description="Disordered" evidence="7">
    <location>
        <begin position="1034"/>
        <end position="1079"/>
    </location>
</feature>
<dbReference type="EMBL" id="WIGO01000183">
    <property type="protein sequence ID" value="KAF6824964.1"/>
    <property type="molecule type" value="Genomic_DNA"/>
</dbReference>
<dbReference type="PROSITE" id="PS50109">
    <property type="entry name" value="HIS_KIN"/>
    <property type="match status" value="1"/>
</dbReference>
<comment type="caution">
    <text evidence="10">The sequence shown here is derived from an EMBL/GenBank/DDBJ whole genome shotgun (WGS) entry which is preliminary data.</text>
</comment>
<feature type="domain" description="Response regulatory" evidence="9">
    <location>
        <begin position="1143"/>
        <end position="1264"/>
    </location>
</feature>
<evidence type="ECO:0000256" key="2">
    <source>
        <dbReference type="ARBA" id="ARBA00012438"/>
    </source>
</evidence>
<dbReference type="Gene3D" id="3.40.50.2300">
    <property type="match status" value="1"/>
</dbReference>
<dbReference type="CDD" id="cd00082">
    <property type="entry name" value="HisKA"/>
    <property type="match status" value="1"/>
</dbReference>
<dbReference type="FunFam" id="3.30.450.40:FF:000083">
    <property type="entry name" value="Sensor histidine kinase/response regulator, putative (AFU_orthologue AFUA_4G00660)"/>
    <property type="match status" value="1"/>
</dbReference>
<dbReference type="Pfam" id="PF02518">
    <property type="entry name" value="HATPase_c"/>
    <property type="match status" value="1"/>
</dbReference>
<dbReference type="FunFam" id="1.10.287.130:FF:000023">
    <property type="entry name" value="Sensor histidine kinase/response regulator, putative"/>
    <property type="match status" value="1"/>
</dbReference>
<dbReference type="InterPro" id="IPR003661">
    <property type="entry name" value="HisK_dim/P_dom"/>
</dbReference>
<dbReference type="EC" id="2.7.13.3" evidence="2"/>
<evidence type="ECO:0000313" key="11">
    <source>
        <dbReference type="Proteomes" id="UP000654918"/>
    </source>
</evidence>
<name>A0A8H6K4I2_9PEZI</name>
<keyword evidence="5 10" id="KW-0418">Kinase</keyword>
<dbReference type="SMART" id="SM00448">
    <property type="entry name" value="REC"/>
    <property type="match status" value="1"/>
</dbReference>
<keyword evidence="4" id="KW-0808">Transferase</keyword>
<dbReference type="AlphaFoldDB" id="A0A8H6K4I2"/>
<dbReference type="Pfam" id="PF00512">
    <property type="entry name" value="HisKA"/>
    <property type="match status" value="1"/>
</dbReference>
<dbReference type="PANTHER" id="PTHR43047">
    <property type="entry name" value="TWO-COMPONENT HISTIDINE PROTEIN KINASE"/>
    <property type="match status" value="1"/>
</dbReference>
<dbReference type="PROSITE" id="PS50110">
    <property type="entry name" value="RESPONSE_REGULATORY"/>
    <property type="match status" value="1"/>
</dbReference>
<feature type="compositionally biased region" description="Polar residues" evidence="7">
    <location>
        <begin position="1068"/>
        <end position="1079"/>
    </location>
</feature>